<evidence type="ECO:0000256" key="10">
    <source>
        <dbReference type="SAM" id="MobiDB-lite"/>
    </source>
</evidence>
<dbReference type="InterPro" id="IPR039385">
    <property type="entry name" value="NGN_Euk"/>
</dbReference>
<dbReference type="Pfam" id="PF12815">
    <property type="entry name" value="CTD"/>
    <property type="match status" value="1"/>
</dbReference>
<evidence type="ECO:0000256" key="9">
    <source>
        <dbReference type="PIRNR" id="PIRNR036945"/>
    </source>
</evidence>
<evidence type="ECO:0000256" key="3">
    <source>
        <dbReference type="ARBA" id="ARBA00020181"/>
    </source>
</evidence>
<keyword evidence="14" id="KW-1185">Reference proteome</keyword>
<dbReference type="CDD" id="cd06081">
    <property type="entry name" value="KOW_Spt5_1"/>
    <property type="match status" value="1"/>
</dbReference>
<dbReference type="InterPro" id="IPR057936">
    <property type="entry name" value="KOWx_Spt5"/>
</dbReference>
<dbReference type="InterPro" id="IPR041976">
    <property type="entry name" value="KOW_Spt5_3"/>
</dbReference>
<feature type="compositionally biased region" description="Acidic residues" evidence="10">
    <location>
        <begin position="45"/>
        <end position="55"/>
    </location>
</feature>
<evidence type="ECO:0000256" key="6">
    <source>
        <dbReference type="ARBA" id="ARBA00023242"/>
    </source>
</evidence>
<dbReference type="GO" id="GO:0003746">
    <property type="term" value="F:translation elongation factor activity"/>
    <property type="evidence" value="ECO:0007669"/>
    <property type="project" value="UniProtKB-KW"/>
</dbReference>
<reference evidence="13" key="1">
    <citation type="journal article" date="2020" name="Stud. Mycol.">
        <title>101 Dothideomycetes genomes: a test case for predicting lifestyles and emergence of pathogens.</title>
        <authorList>
            <person name="Haridas S."/>
            <person name="Albert R."/>
            <person name="Binder M."/>
            <person name="Bloem J."/>
            <person name="Labutti K."/>
            <person name="Salamov A."/>
            <person name="Andreopoulos B."/>
            <person name="Baker S."/>
            <person name="Barry K."/>
            <person name="Bills G."/>
            <person name="Bluhm B."/>
            <person name="Cannon C."/>
            <person name="Castanera R."/>
            <person name="Culley D."/>
            <person name="Daum C."/>
            <person name="Ezra D."/>
            <person name="Gonzalez J."/>
            <person name="Henrissat B."/>
            <person name="Kuo A."/>
            <person name="Liang C."/>
            <person name="Lipzen A."/>
            <person name="Lutzoni F."/>
            <person name="Magnuson J."/>
            <person name="Mondo S."/>
            <person name="Nolan M."/>
            <person name="Ohm R."/>
            <person name="Pangilinan J."/>
            <person name="Park H.-J."/>
            <person name="Ramirez L."/>
            <person name="Alfaro M."/>
            <person name="Sun H."/>
            <person name="Tritt A."/>
            <person name="Yoshinaga Y."/>
            <person name="Zwiers L.-H."/>
            <person name="Turgeon B."/>
            <person name="Goodwin S."/>
            <person name="Spatafora J."/>
            <person name="Crous P."/>
            <person name="Grigoriev I."/>
        </authorList>
    </citation>
    <scope>NUCLEOTIDE SEQUENCE</scope>
    <source>
        <strain evidence="13">CBS 101060</strain>
    </source>
</reference>
<feature type="compositionally biased region" description="Polar residues" evidence="10">
    <location>
        <begin position="953"/>
        <end position="964"/>
    </location>
</feature>
<dbReference type="GO" id="GO:0032044">
    <property type="term" value="C:DSIF complex"/>
    <property type="evidence" value="ECO:0007669"/>
    <property type="project" value="TreeGrafter"/>
</dbReference>
<feature type="domain" description="KOW" evidence="11">
    <location>
        <begin position="753"/>
        <end position="780"/>
    </location>
</feature>
<feature type="region of interest" description="Disordered" evidence="10">
    <location>
        <begin position="833"/>
        <end position="1019"/>
    </location>
</feature>
<dbReference type="Pfam" id="PF03439">
    <property type="entry name" value="Spt5-NGN"/>
    <property type="match status" value="1"/>
</dbReference>
<accession>A0A9P4SES7</accession>
<dbReference type="GO" id="GO:0006368">
    <property type="term" value="P:transcription elongation by RNA polymerase II"/>
    <property type="evidence" value="ECO:0007669"/>
    <property type="project" value="TreeGrafter"/>
</dbReference>
<dbReference type="AlphaFoldDB" id="A0A9P4SES7"/>
<dbReference type="InterPro" id="IPR022581">
    <property type="entry name" value="Spt5_N"/>
</dbReference>
<dbReference type="Pfam" id="PF23291">
    <property type="entry name" value="KOW4_SPT5"/>
    <property type="match status" value="1"/>
</dbReference>
<keyword evidence="4" id="KW-0507">mRNA processing</keyword>
<evidence type="ECO:0000313" key="14">
    <source>
        <dbReference type="Proteomes" id="UP000799429"/>
    </source>
</evidence>
<dbReference type="InterPro" id="IPR024945">
    <property type="entry name" value="Spt5_C_dom"/>
</dbReference>
<evidence type="ECO:0000259" key="11">
    <source>
        <dbReference type="SMART" id="SM00739"/>
    </source>
</evidence>
<evidence type="ECO:0000256" key="8">
    <source>
        <dbReference type="ARBA" id="ARBA00025870"/>
    </source>
</evidence>
<dbReference type="GO" id="GO:0006397">
    <property type="term" value="P:mRNA processing"/>
    <property type="evidence" value="ECO:0007669"/>
    <property type="project" value="UniProtKB-KW"/>
</dbReference>
<dbReference type="FunFam" id="2.30.30.30:FF:000018">
    <property type="entry name" value="Transcription elongation factor SPT5"/>
    <property type="match status" value="1"/>
</dbReference>
<gene>
    <name evidence="13" type="ORF">M501DRAFT_1030701</name>
</gene>
<dbReference type="InterPro" id="IPR041975">
    <property type="entry name" value="KOW_Spt5_2"/>
</dbReference>
<dbReference type="PIRSF" id="PIRSF036945">
    <property type="entry name" value="Spt5"/>
    <property type="match status" value="1"/>
</dbReference>
<comment type="function">
    <text evidence="7 9">The SPT4-SPT5 complex mediates both activation and inhibition of transcription elongation, and plays a role in pre-mRNA processing. This complex seems to be important for the stability of the RNA polymerase II elongation machinery on the chromatin template but not for the inherent ability of this machinery to translocate down the gene.</text>
</comment>
<dbReference type="Pfam" id="PF23290">
    <property type="entry name" value="KOW5_SPT5"/>
    <property type="match status" value="1"/>
</dbReference>
<comment type="subunit">
    <text evidence="8">Component of the SPT4-SPT5 complex. Interacts with RNA polymerase II.</text>
</comment>
<name>A0A9P4SES7_9PEZI</name>
<dbReference type="Pfam" id="PF23284">
    <property type="entry name" value="KOW2_Spt5"/>
    <property type="match status" value="1"/>
</dbReference>
<dbReference type="OrthoDB" id="28901at2759"/>
<dbReference type="InterPro" id="IPR041973">
    <property type="entry name" value="KOW_Spt5_1"/>
</dbReference>
<keyword evidence="13" id="KW-0648">Protein biosynthesis</keyword>
<dbReference type="CDD" id="cd06084">
    <property type="entry name" value="KOW_Spt5_4"/>
    <property type="match status" value="1"/>
</dbReference>
<dbReference type="GO" id="GO:0003729">
    <property type="term" value="F:mRNA binding"/>
    <property type="evidence" value="ECO:0007669"/>
    <property type="project" value="TreeGrafter"/>
</dbReference>
<feature type="compositionally biased region" description="Gly residues" evidence="10">
    <location>
        <begin position="902"/>
        <end position="915"/>
    </location>
</feature>
<feature type="compositionally biased region" description="Acidic residues" evidence="10">
    <location>
        <begin position="131"/>
        <end position="150"/>
    </location>
</feature>
<dbReference type="FunFam" id="2.30.30.30:FF:000029">
    <property type="entry name" value="Transcription elongation factor SPT5"/>
    <property type="match status" value="1"/>
</dbReference>
<dbReference type="InterPro" id="IPR008991">
    <property type="entry name" value="Translation_prot_SH3-like_sf"/>
</dbReference>
<keyword evidence="5 9" id="KW-0804">Transcription</keyword>
<dbReference type="InterPro" id="IPR017071">
    <property type="entry name" value="TF_Spt5_eukaryote"/>
</dbReference>
<organism evidence="13 14">
    <name type="scientific">Patellaria atrata CBS 101060</name>
    <dbReference type="NCBI Taxonomy" id="1346257"/>
    <lineage>
        <taxon>Eukaryota</taxon>
        <taxon>Fungi</taxon>
        <taxon>Dikarya</taxon>
        <taxon>Ascomycota</taxon>
        <taxon>Pezizomycotina</taxon>
        <taxon>Dothideomycetes</taxon>
        <taxon>Dothideomycetes incertae sedis</taxon>
        <taxon>Patellariales</taxon>
        <taxon>Patellariaceae</taxon>
        <taxon>Patellaria</taxon>
    </lineage>
</organism>
<dbReference type="CDD" id="cd09888">
    <property type="entry name" value="NGN_Euk"/>
    <property type="match status" value="1"/>
</dbReference>
<dbReference type="CDD" id="cd06085">
    <property type="entry name" value="KOW_Spt5_5"/>
    <property type="match status" value="1"/>
</dbReference>
<dbReference type="InterPro" id="IPR036735">
    <property type="entry name" value="NGN_dom_sf"/>
</dbReference>
<dbReference type="PANTHER" id="PTHR11125:SF7">
    <property type="entry name" value="TRANSCRIPTION ELONGATION FACTOR SPT5"/>
    <property type="match status" value="1"/>
</dbReference>
<dbReference type="InterPro" id="IPR041978">
    <property type="entry name" value="KOW_Spt5_5"/>
</dbReference>
<feature type="domain" description="Spt5 C-terminal" evidence="12">
    <location>
        <begin position="830"/>
        <end position="1004"/>
    </location>
</feature>
<dbReference type="GO" id="GO:0006357">
    <property type="term" value="P:regulation of transcription by RNA polymerase II"/>
    <property type="evidence" value="ECO:0007669"/>
    <property type="project" value="InterPro"/>
</dbReference>
<feature type="domain" description="KOW" evidence="11">
    <location>
        <begin position="538"/>
        <end position="566"/>
    </location>
</feature>
<evidence type="ECO:0000313" key="13">
    <source>
        <dbReference type="EMBL" id="KAF2840502.1"/>
    </source>
</evidence>
<feature type="domain" description="KOW" evidence="11">
    <location>
        <begin position="320"/>
        <end position="347"/>
    </location>
</feature>
<comment type="caution">
    <text evidence="13">The sequence shown here is derived from an EMBL/GenBank/DDBJ whole genome shotgun (WGS) entry which is preliminary data.</text>
</comment>
<protein>
    <recommendedName>
        <fullName evidence="3 9">Transcription elongation factor SPT5</fullName>
    </recommendedName>
</protein>
<dbReference type="Gene3D" id="3.30.70.940">
    <property type="entry name" value="NusG, N-terminal domain"/>
    <property type="match status" value="1"/>
</dbReference>
<comment type="subcellular location">
    <subcellularLocation>
        <location evidence="1 9">Nucleus</location>
    </subcellularLocation>
</comment>
<sequence length="1095" mass="118240">MASFANHDFGGSESEDEDFNPAPAVDSDNEEETHSKANNKSSNREDEENDNEDEGSSPPKSKQQDRKKSQDDETDGLNDANGDNEGEEDEEDAEGGEDDEEDEEDDDEEDEVTGHPRKRRRRDARLQFIDVEAEVDDEDEEDLDEDEDLPDEMHPDDLVDMPAGAETDDRRHRELDRKRDLEANLDAEKQAALLKERYGRNRTTRNADSAMVSQSLLVPTVDDPSIWAVKCKPGKEREVVMSIMKRFEDRINTRDPLGIHSAFERGGTAMIGHVYVEARKREDVIAACDGIQNAYVRPNAPVLIQVGEMTSLLKTTASKTLEPGMYVRIKRGKYEGDLAAVDAVESNGLEVTLRIVPRLDYGNNEDPGALILDASGKRKRLPPKSTKANRPPARLFSETEAKKRHGRILSLGTGTLGKKVWNYGPDTYVDGFLVKDFKINHLQTENVNPTLEEVTKFASSNEEGTDNLDLAALAATIRETSTAVEFLPGDMVEIFQGEQQGVCGKAIGVHNQVVTLRVSEGEMKGQIIEAPVKALRKLFRDGDHVKVIGGSKYTDEVGMVIKVKDDRVTLLTDSNNQEITVFARDLRTASDSGAAINSSKYDLYDLVQLDASTVACVIKVDRDSLRVLDQNDTVRSLLPSNISNRIERRRHAVATDRDGSEIRNDDTVKENYGEGRSGRVLHIHRNFLFIQNRTQTENAGLFVVRSSNVTTVAAKGGKVNSAGPDLSKMNPAFQRGNAANGNAMGPPKLMGRDRLLGKTVTVRKGPYKGLLGIVKDSSDESARVELHGKNKIISVSRESLAIKDPITGQNVSVGFGAGRGRPGAVGGRFGAGTPRASDGFAGGRTPMAPPSGGRTPAWNQQAGGRTPAAAMHGGRTPAWHQQASSARTPAWGHADGNRTTYGGSGSQTAYGGGGSSTWNPNSRTPFHGSHGTSSGGSGDAYTGPKTPAWHAPTPSSSHSHNLGSRTPAYHANSASSAPISAPTPGATPGAAFDAPTPGFGAPTPGDTSDRPTPRGYGGYGGVYSTPAAAPTPGAFPDTPGYGMPETPAAVVDEDPRIVGFLAGYGGWGEGTRGEGEWFEWHRSAWDDMVLWAFHI</sequence>
<dbReference type="InterPro" id="IPR014722">
    <property type="entry name" value="Rib_uL2_dom2"/>
</dbReference>
<dbReference type="Proteomes" id="UP000799429">
    <property type="component" value="Unassembled WGS sequence"/>
</dbReference>
<dbReference type="Pfam" id="PF23042">
    <property type="entry name" value="KOW1_SPT5"/>
    <property type="match status" value="1"/>
</dbReference>
<dbReference type="GO" id="GO:0032784">
    <property type="term" value="P:regulation of DNA-templated transcription elongation"/>
    <property type="evidence" value="ECO:0007669"/>
    <property type="project" value="InterPro"/>
</dbReference>
<dbReference type="SMART" id="SM00739">
    <property type="entry name" value="KOW"/>
    <property type="match status" value="5"/>
</dbReference>
<feature type="compositionally biased region" description="Low complexity" evidence="10">
    <location>
        <begin position="973"/>
        <end position="1006"/>
    </location>
</feature>
<dbReference type="SMART" id="SM01104">
    <property type="entry name" value="CTD"/>
    <property type="match status" value="1"/>
</dbReference>
<proteinExistence type="inferred from homology"/>
<feature type="compositionally biased region" description="Basic and acidic residues" evidence="10">
    <location>
        <begin position="62"/>
        <end position="71"/>
    </location>
</feature>
<evidence type="ECO:0000256" key="4">
    <source>
        <dbReference type="ARBA" id="ARBA00022664"/>
    </source>
</evidence>
<comment type="similarity">
    <text evidence="2 9">Belongs to the SPT5 family.</text>
</comment>
<dbReference type="InterPro" id="IPR039659">
    <property type="entry name" value="SPT5"/>
</dbReference>
<feature type="domain" description="KOW" evidence="11">
    <location>
        <begin position="661"/>
        <end position="686"/>
    </location>
</feature>
<dbReference type="EMBL" id="MU006093">
    <property type="protein sequence ID" value="KAF2840502.1"/>
    <property type="molecule type" value="Genomic_DNA"/>
</dbReference>
<dbReference type="CDD" id="cd06083">
    <property type="entry name" value="KOW_Spt5_3"/>
    <property type="match status" value="1"/>
</dbReference>
<dbReference type="Pfam" id="PF23037">
    <property type="entry name" value="KOWx_SPT5"/>
    <property type="match status" value="1"/>
</dbReference>
<evidence type="ECO:0000259" key="12">
    <source>
        <dbReference type="SMART" id="SM01104"/>
    </source>
</evidence>
<keyword evidence="13" id="KW-0251">Elongation factor</keyword>
<dbReference type="Pfam" id="PF11942">
    <property type="entry name" value="Spt5_N"/>
    <property type="match status" value="1"/>
</dbReference>
<evidence type="ECO:0000256" key="1">
    <source>
        <dbReference type="ARBA" id="ARBA00004123"/>
    </source>
</evidence>
<dbReference type="Gene3D" id="2.30.30.30">
    <property type="match status" value="3"/>
</dbReference>
<dbReference type="CDD" id="cd06082">
    <property type="entry name" value="KOW_Spt5_2"/>
    <property type="match status" value="1"/>
</dbReference>
<keyword evidence="6 9" id="KW-0539">Nucleus</keyword>
<dbReference type="InterPro" id="IPR005100">
    <property type="entry name" value="NGN-domain"/>
</dbReference>
<feature type="region of interest" description="Disordered" evidence="10">
    <location>
        <begin position="1"/>
        <end position="175"/>
    </location>
</feature>
<evidence type="ECO:0000256" key="2">
    <source>
        <dbReference type="ARBA" id="ARBA00006956"/>
    </source>
</evidence>
<evidence type="ECO:0000256" key="7">
    <source>
        <dbReference type="ARBA" id="ARBA00024691"/>
    </source>
</evidence>
<dbReference type="PANTHER" id="PTHR11125">
    <property type="entry name" value="SUPPRESSOR OF TY 5"/>
    <property type="match status" value="1"/>
</dbReference>
<feature type="compositionally biased region" description="Acidic residues" evidence="10">
    <location>
        <begin position="72"/>
        <end position="111"/>
    </location>
</feature>
<dbReference type="InterPro" id="IPR041977">
    <property type="entry name" value="KOW_Spt5_4"/>
</dbReference>
<dbReference type="SUPFAM" id="SSF50104">
    <property type="entry name" value="Translation proteins SH3-like domain"/>
    <property type="match status" value="1"/>
</dbReference>
<dbReference type="InterPro" id="IPR005824">
    <property type="entry name" value="KOW"/>
</dbReference>
<evidence type="ECO:0000256" key="5">
    <source>
        <dbReference type="ARBA" id="ARBA00023163"/>
    </source>
</evidence>
<feature type="domain" description="KOW" evidence="11">
    <location>
        <begin position="485"/>
        <end position="512"/>
    </location>
</feature>